<evidence type="ECO:0000256" key="2">
    <source>
        <dbReference type="ARBA" id="ARBA00023015"/>
    </source>
</evidence>
<evidence type="ECO:0000256" key="3">
    <source>
        <dbReference type="ARBA" id="ARBA00023082"/>
    </source>
</evidence>
<dbReference type="SUPFAM" id="SSF88946">
    <property type="entry name" value="Sigma2 domain of RNA polymerase sigma factors"/>
    <property type="match status" value="1"/>
</dbReference>
<reference evidence="8 9" key="1">
    <citation type="journal article" date="2021" name="Sci. Rep.">
        <title>The distribution of antibiotic resistance genes in chicken gut microbiota commensals.</title>
        <authorList>
            <person name="Juricova H."/>
            <person name="Matiasovicova J."/>
            <person name="Kubasova T."/>
            <person name="Cejkova D."/>
            <person name="Rychlik I."/>
        </authorList>
    </citation>
    <scope>NUCLEOTIDE SEQUENCE [LARGE SCALE GENOMIC DNA]</scope>
    <source>
        <strain evidence="8 9">An773</strain>
    </source>
</reference>
<evidence type="ECO:0000256" key="4">
    <source>
        <dbReference type="ARBA" id="ARBA00023125"/>
    </source>
</evidence>
<keyword evidence="3" id="KW-0731">Sigma factor</keyword>
<dbReference type="RefSeq" id="WP_205156213.1">
    <property type="nucleotide sequence ID" value="NZ_JACLYY010000012.1"/>
</dbReference>
<keyword evidence="2" id="KW-0805">Transcription regulation</keyword>
<dbReference type="InterPro" id="IPR036388">
    <property type="entry name" value="WH-like_DNA-bd_sf"/>
</dbReference>
<evidence type="ECO:0000256" key="5">
    <source>
        <dbReference type="ARBA" id="ARBA00023163"/>
    </source>
</evidence>
<dbReference type="Gene3D" id="1.10.10.10">
    <property type="entry name" value="Winged helix-like DNA-binding domain superfamily/Winged helix DNA-binding domain"/>
    <property type="match status" value="1"/>
</dbReference>
<dbReference type="SUPFAM" id="SSF88659">
    <property type="entry name" value="Sigma3 and sigma4 domains of RNA polymerase sigma factors"/>
    <property type="match status" value="1"/>
</dbReference>
<gene>
    <name evidence="8" type="ORF">H7U36_11690</name>
</gene>
<dbReference type="Proteomes" id="UP000716906">
    <property type="component" value="Unassembled WGS sequence"/>
</dbReference>
<dbReference type="InterPro" id="IPR013324">
    <property type="entry name" value="RNA_pol_sigma_r3/r4-like"/>
</dbReference>
<accession>A0ABS2EAR8</accession>
<dbReference type="InterPro" id="IPR014284">
    <property type="entry name" value="RNA_pol_sigma-70_dom"/>
</dbReference>
<dbReference type="InterPro" id="IPR007627">
    <property type="entry name" value="RNA_pol_sigma70_r2"/>
</dbReference>
<dbReference type="InterPro" id="IPR013325">
    <property type="entry name" value="RNA_pol_sigma_r2"/>
</dbReference>
<dbReference type="CDD" id="cd06171">
    <property type="entry name" value="Sigma70_r4"/>
    <property type="match status" value="1"/>
</dbReference>
<dbReference type="Pfam" id="PF04542">
    <property type="entry name" value="Sigma70_r2"/>
    <property type="match status" value="1"/>
</dbReference>
<sequence>MDLDLVLIRRMKQGDEEAFDLFVRKYYRDILVYCICRCGNREEAQDLTQETFIRFFARLSAYCHREKAKNYLYTIARHLCLDYLKKRKEMPAPERELTEKLEQTDLNRESSADRELLLDRIAIESALKKLPEEQREAVILYYFSGLKLREIAETLGIKTPLVKYRLRQAKNVLRQLLQPGGEEEDGI</sequence>
<dbReference type="PANTHER" id="PTHR43133:SF8">
    <property type="entry name" value="RNA POLYMERASE SIGMA FACTOR HI_1459-RELATED"/>
    <property type="match status" value="1"/>
</dbReference>
<keyword evidence="4" id="KW-0238">DNA-binding</keyword>
<dbReference type="InterPro" id="IPR013249">
    <property type="entry name" value="RNA_pol_sigma70_r4_t2"/>
</dbReference>
<comment type="similarity">
    <text evidence="1">Belongs to the sigma-70 factor family. ECF subfamily.</text>
</comment>
<evidence type="ECO:0000313" key="8">
    <source>
        <dbReference type="EMBL" id="MBM6738749.1"/>
    </source>
</evidence>
<protein>
    <submittedName>
        <fullName evidence="8">RNA polymerase sigma factor</fullName>
    </submittedName>
</protein>
<feature type="domain" description="RNA polymerase sigma factor 70 region 4 type 2" evidence="7">
    <location>
        <begin position="122"/>
        <end position="170"/>
    </location>
</feature>
<evidence type="ECO:0000259" key="6">
    <source>
        <dbReference type="Pfam" id="PF04542"/>
    </source>
</evidence>
<evidence type="ECO:0000313" key="9">
    <source>
        <dbReference type="Proteomes" id="UP000716906"/>
    </source>
</evidence>
<evidence type="ECO:0000259" key="7">
    <source>
        <dbReference type="Pfam" id="PF08281"/>
    </source>
</evidence>
<dbReference type="PANTHER" id="PTHR43133">
    <property type="entry name" value="RNA POLYMERASE ECF-TYPE SIGMA FACTO"/>
    <property type="match status" value="1"/>
</dbReference>
<dbReference type="NCBIfam" id="TIGR02937">
    <property type="entry name" value="sigma70-ECF"/>
    <property type="match status" value="1"/>
</dbReference>
<proteinExistence type="inferred from homology"/>
<dbReference type="Gene3D" id="1.10.1740.10">
    <property type="match status" value="1"/>
</dbReference>
<comment type="caution">
    <text evidence="8">The sequence shown here is derived from an EMBL/GenBank/DDBJ whole genome shotgun (WGS) entry which is preliminary data.</text>
</comment>
<dbReference type="Pfam" id="PF08281">
    <property type="entry name" value="Sigma70_r4_2"/>
    <property type="match status" value="1"/>
</dbReference>
<evidence type="ECO:0000256" key="1">
    <source>
        <dbReference type="ARBA" id="ARBA00010641"/>
    </source>
</evidence>
<keyword evidence="9" id="KW-1185">Reference proteome</keyword>
<name>A0ABS2EAR8_9FIRM</name>
<organism evidence="8 9">
    <name type="scientific">Faecalicatena fissicatena</name>
    <dbReference type="NCBI Taxonomy" id="290055"/>
    <lineage>
        <taxon>Bacteria</taxon>
        <taxon>Bacillati</taxon>
        <taxon>Bacillota</taxon>
        <taxon>Clostridia</taxon>
        <taxon>Lachnospirales</taxon>
        <taxon>Lachnospiraceae</taxon>
        <taxon>Faecalicatena</taxon>
    </lineage>
</organism>
<dbReference type="EMBL" id="JACLYY010000012">
    <property type="protein sequence ID" value="MBM6738749.1"/>
    <property type="molecule type" value="Genomic_DNA"/>
</dbReference>
<feature type="domain" description="RNA polymerase sigma-70 region 2" evidence="6">
    <location>
        <begin position="22"/>
        <end position="88"/>
    </location>
</feature>
<dbReference type="InterPro" id="IPR039425">
    <property type="entry name" value="RNA_pol_sigma-70-like"/>
</dbReference>
<keyword evidence="5" id="KW-0804">Transcription</keyword>